<evidence type="ECO:0000313" key="2">
    <source>
        <dbReference type="EMBL" id="KAK2105192.1"/>
    </source>
</evidence>
<dbReference type="Proteomes" id="UP001266305">
    <property type="component" value="Unassembled WGS sequence"/>
</dbReference>
<sequence length="112" mass="12271">MEQANDTIQSLKDTRTMVDAMKLEVKEMKTDKQVKIDQSEDLQGQLEDTMEDANEIQGALKAELDALGDEPLADEGSSYLDEAASAPVFPPTTKNQDGVPVDEFELLQIPAS</sequence>
<protein>
    <recommendedName>
        <fullName evidence="4">Charged multivesicular body protein 5</fullName>
    </recommendedName>
</protein>
<evidence type="ECO:0000313" key="3">
    <source>
        <dbReference type="Proteomes" id="UP001266305"/>
    </source>
</evidence>
<comment type="similarity">
    <text evidence="1">Belongs to the SNF7 family.</text>
</comment>
<reference evidence="2 3" key="1">
    <citation type="submission" date="2023-05" db="EMBL/GenBank/DDBJ databases">
        <title>B98-5 Cell Line De Novo Hybrid Assembly: An Optical Mapping Approach.</title>
        <authorList>
            <person name="Kananen K."/>
            <person name="Auerbach J.A."/>
            <person name="Kautto E."/>
            <person name="Blachly J.S."/>
        </authorList>
    </citation>
    <scope>NUCLEOTIDE SEQUENCE [LARGE SCALE GENOMIC DNA]</scope>
    <source>
        <strain evidence="2">B95-8</strain>
        <tissue evidence="2">Cell line</tissue>
    </source>
</reference>
<proteinExistence type="inferred from homology"/>
<accession>A0ABQ9V7J1</accession>
<keyword evidence="3" id="KW-1185">Reference proteome</keyword>
<dbReference type="EMBL" id="JASSZA010000007">
    <property type="protein sequence ID" value="KAK2105192.1"/>
    <property type="molecule type" value="Genomic_DNA"/>
</dbReference>
<comment type="caution">
    <text evidence="2">The sequence shown here is derived from an EMBL/GenBank/DDBJ whole genome shotgun (WGS) entry which is preliminary data.</text>
</comment>
<gene>
    <name evidence="2" type="ORF">P7K49_014706</name>
</gene>
<evidence type="ECO:0000256" key="1">
    <source>
        <dbReference type="ARBA" id="ARBA00006190"/>
    </source>
</evidence>
<organism evidence="2 3">
    <name type="scientific">Saguinus oedipus</name>
    <name type="common">Cotton-top tamarin</name>
    <name type="synonym">Oedipomidas oedipus</name>
    <dbReference type="NCBI Taxonomy" id="9490"/>
    <lineage>
        <taxon>Eukaryota</taxon>
        <taxon>Metazoa</taxon>
        <taxon>Chordata</taxon>
        <taxon>Craniata</taxon>
        <taxon>Vertebrata</taxon>
        <taxon>Euteleostomi</taxon>
        <taxon>Mammalia</taxon>
        <taxon>Eutheria</taxon>
        <taxon>Euarchontoglires</taxon>
        <taxon>Primates</taxon>
        <taxon>Haplorrhini</taxon>
        <taxon>Platyrrhini</taxon>
        <taxon>Cebidae</taxon>
        <taxon>Callitrichinae</taxon>
        <taxon>Saguinus</taxon>
    </lineage>
</organism>
<dbReference type="Pfam" id="PF03357">
    <property type="entry name" value="Snf7"/>
    <property type="match status" value="1"/>
</dbReference>
<dbReference type="InterPro" id="IPR005024">
    <property type="entry name" value="Snf7_fam"/>
</dbReference>
<evidence type="ECO:0008006" key="4">
    <source>
        <dbReference type="Google" id="ProtNLM"/>
    </source>
</evidence>
<name>A0ABQ9V7J1_SAGOE</name>